<reference evidence="1 2" key="1">
    <citation type="journal article" date="2019" name="PLoS ONE">
        <title>Genomic analyses reveal an absence of contemporary introgressive admixture between fin whales and blue whales, despite known hybrids.</title>
        <authorList>
            <person name="Westbury M.V."/>
            <person name="Petersen B."/>
            <person name="Lorenzen E.D."/>
        </authorList>
    </citation>
    <scope>NUCLEOTIDE SEQUENCE [LARGE SCALE GENOMIC DNA]</scope>
    <source>
        <strain evidence="1">FinWhale-01</strain>
    </source>
</reference>
<proteinExistence type="predicted"/>
<dbReference type="EMBL" id="SGJD01002050">
    <property type="protein sequence ID" value="KAB0397095.1"/>
    <property type="molecule type" value="Genomic_DNA"/>
</dbReference>
<keyword evidence="2" id="KW-1185">Reference proteome</keyword>
<comment type="caution">
    <text evidence="1">The sequence shown here is derived from an EMBL/GenBank/DDBJ whole genome shotgun (WGS) entry which is preliminary data.</text>
</comment>
<dbReference type="OrthoDB" id="9906043at2759"/>
<accession>A0A643CBE2</accession>
<sequence>MECSEEWIGVRGTDQNSLRLIHQRIRFEISGNGSFAFLNSDGVYSSRGFIDIKWICSKQISNREDKLENE</sequence>
<dbReference type="AlphaFoldDB" id="A0A643CBE2"/>
<dbReference type="Proteomes" id="UP000437017">
    <property type="component" value="Unassembled WGS sequence"/>
</dbReference>
<name>A0A643CBE2_BALPH</name>
<evidence type="ECO:0000313" key="1">
    <source>
        <dbReference type="EMBL" id="KAB0397095.1"/>
    </source>
</evidence>
<protein>
    <submittedName>
        <fullName evidence="1">Uncharacterized protein</fullName>
    </submittedName>
</protein>
<gene>
    <name evidence="1" type="ORF">E2I00_015367</name>
</gene>
<organism evidence="1 2">
    <name type="scientific">Balaenoptera physalus</name>
    <name type="common">Fin whale</name>
    <name type="synonym">Balaena physalus</name>
    <dbReference type="NCBI Taxonomy" id="9770"/>
    <lineage>
        <taxon>Eukaryota</taxon>
        <taxon>Metazoa</taxon>
        <taxon>Chordata</taxon>
        <taxon>Craniata</taxon>
        <taxon>Vertebrata</taxon>
        <taxon>Euteleostomi</taxon>
        <taxon>Mammalia</taxon>
        <taxon>Eutheria</taxon>
        <taxon>Laurasiatheria</taxon>
        <taxon>Artiodactyla</taxon>
        <taxon>Whippomorpha</taxon>
        <taxon>Cetacea</taxon>
        <taxon>Mysticeti</taxon>
        <taxon>Balaenopteridae</taxon>
        <taxon>Balaenoptera</taxon>
    </lineage>
</organism>
<evidence type="ECO:0000313" key="2">
    <source>
        <dbReference type="Proteomes" id="UP000437017"/>
    </source>
</evidence>